<dbReference type="InParanoid" id="A0A5Q0BKE6"/>
<organism evidence="1 2">
    <name type="scientific">Candidatus Methylospira mobilis</name>
    <dbReference type="NCBI Taxonomy" id="1808979"/>
    <lineage>
        <taxon>Bacteria</taxon>
        <taxon>Pseudomonadati</taxon>
        <taxon>Pseudomonadota</taxon>
        <taxon>Gammaproteobacteria</taxon>
        <taxon>Methylococcales</taxon>
        <taxon>Methylococcaceae</taxon>
        <taxon>Candidatus Methylospira</taxon>
    </lineage>
</organism>
<dbReference type="Proteomes" id="UP000325755">
    <property type="component" value="Chromosome"/>
</dbReference>
<dbReference type="EMBL" id="CP044205">
    <property type="protein sequence ID" value="QFY44250.1"/>
    <property type="molecule type" value="Genomic_DNA"/>
</dbReference>
<evidence type="ECO:0000313" key="1">
    <source>
        <dbReference type="EMBL" id="QFY44250.1"/>
    </source>
</evidence>
<evidence type="ECO:0000313" key="2">
    <source>
        <dbReference type="Proteomes" id="UP000325755"/>
    </source>
</evidence>
<keyword evidence="2" id="KW-1185">Reference proteome</keyword>
<proteinExistence type="predicted"/>
<sequence length="164" mass="18189">MAKPFPASASKPLNQRRRRIRYSLRARRVSPLTAARCAREFARTSRFIRGLHAALLKAQSRFDGQTIHTLYAGCGPYATLILPLLPYLPRDGFRFTLIDIHPLALDGARKTIGHFGYDEFIRDYLLTDACNAGFAGQQPFHVAVTETMNLGTATGGQRQSGKAP</sequence>
<name>A0A5Q0BKE6_9GAMM</name>
<dbReference type="SUPFAM" id="SSF53335">
    <property type="entry name" value="S-adenosyl-L-methionine-dependent methyltransferases"/>
    <property type="match status" value="1"/>
</dbReference>
<dbReference type="InterPro" id="IPR029063">
    <property type="entry name" value="SAM-dependent_MTases_sf"/>
</dbReference>
<dbReference type="RefSeq" id="WP_153250219.1">
    <property type="nucleotide sequence ID" value="NZ_CP044205.1"/>
</dbReference>
<dbReference type="AlphaFoldDB" id="A0A5Q0BKE6"/>
<dbReference type="KEGG" id="mmob:F6R98_17750"/>
<protein>
    <recommendedName>
        <fullName evidence="3">Class I SAM-dependent methyltransferase</fullName>
    </recommendedName>
</protein>
<evidence type="ECO:0008006" key="3">
    <source>
        <dbReference type="Google" id="ProtNLM"/>
    </source>
</evidence>
<accession>A0A5Q0BKE6</accession>
<gene>
    <name evidence="1" type="ORF">F6R98_17750</name>
</gene>
<dbReference type="OrthoDB" id="1157001at2"/>
<reference evidence="1 2" key="1">
    <citation type="submission" date="2019-09" db="EMBL/GenBank/DDBJ databases">
        <title>Ecophysiology of the spiral-shaped methanotroph Methylospira mobilis as revealed by the complete genome sequence.</title>
        <authorList>
            <person name="Oshkin I.Y."/>
            <person name="Dedysh S.N."/>
            <person name="Miroshnikov K."/>
            <person name="Danilova O.V."/>
            <person name="Hakobyan A."/>
            <person name="Liesack W."/>
        </authorList>
    </citation>
    <scope>NUCLEOTIDE SEQUENCE [LARGE SCALE GENOMIC DNA]</scope>
    <source>
        <strain evidence="1 2">Shm1</strain>
    </source>
</reference>